<comment type="caution">
    <text evidence="1">The sequence shown here is derived from an EMBL/GenBank/DDBJ whole genome shotgun (WGS) entry which is preliminary data.</text>
</comment>
<sequence>MLTLSLSWMMTLIETASGSRLLKGAKNSQNMLKRVNGWNRVELELNGNGKKKRKSDKNRFTRHATPLRKEDTRNA</sequence>
<reference evidence="1 2" key="2">
    <citation type="journal article" date="2022" name="Mol. Ecol. Resour.">
        <title>The genomes of chicory, endive, great burdock and yacon provide insights into Asteraceae paleo-polyploidization history and plant inulin production.</title>
        <authorList>
            <person name="Fan W."/>
            <person name="Wang S."/>
            <person name="Wang H."/>
            <person name="Wang A."/>
            <person name="Jiang F."/>
            <person name="Liu H."/>
            <person name="Zhao H."/>
            <person name="Xu D."/>
            <person name="Zhang Y."/>
        </authorList>
    </citation>
    <scope>NUCLEOTIDE SEQUENCE [LARGE SCALE GENOMIC DNA]</scope>
    <source>
        <strain evidence="2">cv. Yunnan</strain>
        <tissue evidence="1">Leaves</tissue>
    </source>
</reference>
<keyword evidence="2" id="KW-1185">Reference proteome</keyword>
<evidence type="ECO:0000313" key="1">
    <source>
        <dbReference type="EMBL" id="KAI3774811.1"/>
    </source>
</evidence>
<evidence type="ECO:0000313" key="2">
    <source>
        <dbReference type="Proteomes" id="UP001056120"/>
    </source>
</evidence>
<gene>
    <name evidence="1" type="ORF">L1987_49373</name>
</gene>
<accession>A0ACB9FVG1</accession>
<proteinExistence type="predicted"/>
<reference evidence="2" key="1">
    <citation type="journal article" date="2022" name="Mol. Ecol. Resour.">
        <title>The genomes of chicory, endive, great burdock and yacon provide insights into Asteraceae palaeo-polyploidization history and plant inulin production.</title>
        <authorList>
            <person name="Fan W."/>
            <person name="Wang S."/>
            <person name="Wang H."/>
            <person name="Wang A."/>
            <person name="Jiang F."/>
            <person name="Liu H."/>
            <person name="Zhao H."/>
            <person name="Xu D."/>
            <person name="Zhang Y."/>
        </authorList>
    </citation>
    <scope>NUCLEOTIDE SEQUENCE [LARGE SCALE GENOMIC DNA]</scope>
    <source>
        <strain evidence="2">cv. Yunnan</strain>
    </source>
</reference>
<dbReference type="EMBL" id="CM042033">
    <property type="protein sequence ID" value="KAI3774811.1"/>
    <property type="molecule type" value="Genomic_DNA"/>
</dbReference>
<dbReference type="Proteomes" id="UP001056120">
    <property type="component" value="Linkage Group LG16"/>
</dbReference>
<organism evidence="1 2">
    <name type="scientific">Smallanthus sonchifolius</name>
    <dbReference type="NCBI Taxonomy" id="185202"/>
    <lineage>
        <taxon>Eukaryota</taxon>
        <taxon>Viridiplantae</taxon>
        <taxon>Streptophyta</taxon>
        <taxon>Embryophyta</taxon>
        <taxon>Tracheophyta</taxon>
        <taxon>Spermatophyta</taxon>
        <taxon>Magnoliopsida</taxon>
        <taxon>eudicotyledons</taxon>
        <taxon>Gunneridae</taxon>
        <taxon>Pentapetalae</taxon>
        <taxon>asterids</taxon>
        <taxon>campanulids</taxon>
        <taxon>Asterales</taxon>
        <taxon>Asteraceae</taxon>
        <taxon>Asteroideae</taxon>
        <taxon>Heliantheae alliance</taxon>
        <taxon>Millerieae</taxon>
        <taxon>Smallanthus</taxon>
    </lineage>
</organism>
<name>A0ACB9FVG1_9ASTR</name>
<protein>
    <submittedName>
        <fullName evidence="1">Uncharacterized protein</fullName>
    </submittedName>
</protein>